<feature type="region of interest" description="Disordered" evidence="1">
    <location>
        <begin position="168"/>
        <end position="257"/>
    </location>
</feature>
<feature type="compositionally biased region" description="Low complexity" evidence="1">
    <location>
        <begin position="1"/>
        <end position="14"/>
    </location>
</feature>
<dbReference type="Proteomes" id="UP000077266">
    <property type="component" value="Unassembled WGS sequence"/>
</dbReference>
<protein>
    <recommendedName>
        <fullName evidence="2">Myb/SANT-like domain-containing protein</fullName>
    </recommendedName>
</protein>
<evidence type="ECO:0000313" key="3">
    <source>
        <dbReference type="EMBL" id="KZV99193.1"/>
    </source>
</evidence>
<feature type="region of interest" description="Disordered" evidence="1">
    <location>
        <begin position="1"/>
        <end position="30"/>
    </location>
</feature>
<dbReference type="EMBL" id="KV425912">
    <property type="protein sequence ID" value="KZV99193.1"/>
    <property type="molecule type" value="Genomic_DNA"/>
</dbReference>
<feature type="compositionally biased region" description="Acidic residues" evidence="1">
    <location>
        <begin position="223"/>
        <end position="235"/>
    </location>
</feature>
<sequence length="355" mass="38873">MPSSSSSSDSSTSSFDEKSKAPAPKKGVKCQWLTDQTAELIEDLREQKRQGNQSESGWKDSVWTVCAENQAKKFPDAPGAPKTPAKCADHYTNVKGDFKLVKELRNRSGMGWDPELNRCTASEDVWKKAIKANNKFKKFKKKSFPLYDALEELVGDIVATGEFAISLAKPSADKKDKKKDKDGKKEKKEKGDKKPSADESAPKTGEKRARSRATSEVTSVVDLADDEDSDLELVEDESKSQTKRRKKDTRRKSSGADAIHNVAGGLRAMSDTFAQVFAPPPSQPVTNVRQDGQLALAVKTVSALSLLEVTERAAAIRLFGVPENVSLFLAIPAEVEDLRAAFIKDLLAVEARGNK</sequence>
<feature type="compositionally biased region" description="Basic and acidic residues" evidence="1">
    <location>
        <begin position="171"/>
        <end position="208"/>
    </location>
</feature>
<organism evidence="3 4">
    <name type="scientific">Exidia glandulosa HHB12029</name>
    <dbReference type="NCBI Taxonomy" id="1314781"/>
    <lineage>
        <taxon>Eukaryota</taxon>
        <taxon>Fungi</taxon>
        <taxon>Dikarya</taxon>
        <taxon>Basidiomycota</taxon>
        <taxon>Agaricomycotina</taxon>
        <taxon>Agaricomycetes</taxon>
        <taxon>Auriculariales</taxon>
        <taxon>Exidiaceae</taxon>
        <taxon>Exidia</taxon>
    </lineage>
</organism>
<evidence type="ECO:0000313" key="4">
    <source>
        <dbReference type="Proteomes" id="UP000077266"/>
    </source>
</evidence>
<proteinExistence type="predicted"/>
<feature type="domain" description="Myb/SANT-like" evidence="2">
    <location>
        <begin position="32"/>
        <end position="128"/>
    </location>
</feature>
<name>A0A165MFI6_EXIGL</name>
<dbReference type="AlphaFoldDB" id="A0A165MFI6"/>
<dbReference type="STRING" id="1314781.A0A165MFI6"/>
<dbReference type="Pfam" id="PF12776">
    <property type="entry name" value="Myb_DNA-bind_3"/>
    <property type="match status" value="1"/>
</dbReference>
<keyword evidence="4" id="KW-1185">Reference proteome</keyword>
<evidence type="ECO:0000256" key="1">
    <source>
        <dbReference type="SAM" id="MobiDB-lite"/>
    </source>
</evidence>
<evidence type="ECO:0000259" key="2">
    <source>
        <dbReference type="Pfam" id="PF12776"/>
    </source>
</evidence>
<reference evidence="3 4" key="1">
    <citation type="journal article" date="2016" name="Mol. Biol. Evol.">
        <title>Comparative Genomics of Early-Diverging Mushroom-Forming Fungi Provides Insights into the Origins of Lignocellulose Decay Capabilities.</title>
        <authorList>
            <person name="Nagy L.G."/>
            <person name="Riley R."/>
            <person name="Tritt A."/>
            <person name="Adam C."/>
            <person name="Daum C."/>
            <person name="Floudas D."/>
            <person name="Sun H."/>
            <person name="Yadav J.S."/>
            <person name="Pangilinan J."/>
            <person name="Larsson K.H."/>
            <person name="Matsuura K."/>
            <person name="Barry K."/>
            <person name="Labutti K."/>
            <person name="Kuo R."/>
            <person name="Ohm R.A."/>
            <person name="Bhattacharya S.S."/>
            <person name="Shirouzu T."/>
            <person name="Yoshinaga Y."/>
            <person name="Martin F.M."/>
            <person name="Grigoriev I.V."/>
            <person name="Hibbett D.S."/>
        </authorList>
    </citation>
    <scope>NUCLEOTIDE SEQUENCE [LARGE SCALE GENOMIC DNA]</scope>
    <source>
        <strain evidence="3 4">HHB12029</strain>
    </source>
</reference>
<accession>A0A165MFI6</accession>
<dbReference type="InParanoid" id="A0A165MFI6"/>
<dbReference type="PANTHER" id="PTHR46934">
    <property type="entry name" value="MYB_DNA-BIND_3 DOMAIN-CONTAINING PROTEIN-RELATED"/>
    <property type="match status" value="1"/>
</dbReference>
<dbReference type="OrthoDB" id="76215at2759"/>
<dbReference type="InterPro" id="IPR024752">
    <property type="entry name" value="Myb/SANT-like_dom"/>
</dbReference>
<gene>
    <name evidence="3" type="ORF">EXIGLDRAFT_699605</name>
</gene>
<feature type="compositionally biased region" description="Basic residues" evidence="1">
    <location>
        <begin position="241"/>
        <end position="253"/>
    </location>
</feature>